<dbReference type="Proteomes" id="UP000002215">
    <property type="component" value="Chromosome"/>
</dbReference>
<dbReference type="Gene3D" id="1.10.10.10">
    <property type="entry name" value="Winged helix-like DNA-binding domain superfamily/Winged helix DNA-binding domain"/>
    <property type="match status" value="1"/>
</dbReference>
<protein>
    <submittedName>
        <fullName evidence="2">Transcriptional regulator, MarR family</fullName>
    </submittedName>
</protein>
<evidence type="ECO:0000313" key="3">
    <source>
        <dbReference type="Proteomes" id="UP000002215"/>
    </source>
</evidence>
<dbReference type="OrthoDB" id="9786071at2"/>
<gene>
    <name evidence="2" type="ordered locus">Cpin_5106</name>
</gene>
<dbReference type="GO" id="GO:0006950">
    <property type="term" value="P:response to stress"/>
    <property type="evidence" value="ECO:0007669"/>
    <property type="project" value="TreeGrafter"/>
</dbReference>
<proteinExistence type="predicted"/>
<dbReference type="InterPro" id="IPR000835">
    <property type="entry name" value="HTH_MarR-typ"/>
</dbReference>
<evidence type="ECO:0000259" key="1">
    <source>
        <dbReference type="PROSITE" id="PS50995"/>
    </source>
</evidence>
<evidence type="ECO:0000313" key="2">
    <source>
        <dbReference type="EMBL" id="ACU62538.1"/>
    </source>
</evidence>
<reference evidence="2 3" key="2">
    <citation type="journal article" date="2010" name="Stand. Genomic Sci.">
        <title>Complete genome sequence of Chitinophaga pinensis type strain (UQM 2034).</title>
        <authorList>
            <person name="Glavina Del Rio T."/>
            <person name="Abt B."/>
            <person name="Spring S."/>
            <person name="Lapidus A."/>
            <person name="Nolan M."/>
            <person name="Tice H."/>
            <person name="Copeland A."/>
            <person name="Cheng J.F."/>
            <person name="Chen F."/>
            <person name="Bruce D."/>
            <person name="Goodwin L."/>
            <person name="Pitluck S."/>
            <person name="Ivanova N."/>
            <person name="Mavromatis K."/>
            <person name="Mikhailova N."/>
            <person name="Pati A."/>
            <person name="Chen A."/>
            <person name="Palaniappan K."/>
            <person name="Land M."/>
            <person name="Hauser L."/>
            <person name="Chang Y.J."/>
            <person name="Jeffries C.D."/>
            <person name="Chain P."/>
            <person name="Saunders E."/>
            <person name="Detter J.C."/>
            <person name="Brettin T."/>
            <person name="Rohde M."/>
            <person name="Goker M."/>
            <person name="Bristow J."/>
            <person name="Eisen J.A."/>
            <person name="Markowitz V."/>
            <person name="Hugenholtz P."/>
            <person name="Kyrpides N.C."/>
            <person name="Klenk H.P."/>
            <person name="Lucas S."/>
        </authorList>
    </citation>
    <scope>NUCLEOTIDE SEQUENCE [LARGE SCALE GENOMIC DNA]</scope>
    <source>
        <strain evidence="3">ATCC 43595 / DSM 2588 / LMG 13176 / NBRC 15968 / NCIMB 11800 / UQM 2034</strain>
    </source>
</reference>
<name>A0A979GU30_CHIPD</name>
<dbReference type="Pfam" id="PF12802">
    <property type="entry name" value="MarR_2"/>
    <property type="match status" value="1"/>
</dbReference>
<sequence>MSNTNTTPFNPDVQNTSNDALIVAALERVGESFRVMLWEQAKEHGLSPIQIQSLIFLHTHDESMATVTYLSREFNVTKATISDVIKVLVEKKLVVKKDNPADSRAQVLKLTAAGKRIAESAGGFANTLLKYVSQLPDTQKAGLKIVLLNLIFQLHNEQIITMQRMCFTCTHYSGSGNKHFCNLLRIPLVADTLRLDCPEHEQKKAG</sequence>
<dbReference type="SUPFAM" id="SSF46785">
    <property type="entry name" value="Winged helix' DNA-binding domain"/>
    <property type="match status" value="1"/>
</dbReference>
<dbReference type="PROSITE" id="PS50995">
    <property type="entry name" value="HTH_MARR_2"/>
    <property type="match status" value="1"/>
</dbReference>
<dbReference type="RefSeq" id="WP_012792706.1">
    <property type="nucleotide sequence ID" value="NC_013132.1"/>
</dbReference>
<accession>A0A979GU30</accession>
<dbReference type="InterPro" id="IPR036390">
    <property type="entry name" value="WH_DNA-bd_sf"/>
</dbReference>
<dbReference type="InterPro" id="IPR039422">
    <property type="entry name" value="MarR/SlyA-like"/>
</dbReference>
<feature type="domain" description="HTH marR-type" evidence="1">
    <location>
        <begin position="19"/>
        <end position="152"/>
    </location>
</feature>
<dbReference type="KEGG" id="cpi:Cpin_5106"/>
<organism evidence="2 3">
    <name type="scientific">Chitinophaga pinensis (strain ATCC 43595 / DSM 2588 / LMG 13176 / NBRC 15968 / NCIMB 11800 / UQM 2034)</name>
    <dbReference type="NCBI Taxonomy" id="485918"/>
    <lineage>
        <taxon>Bacteria</taxon>
        <taxon>Pseudomonadati</taxon>
        <taxon>Bacteroidota</taxon>
        <taxon>Chitinophagia</taxon>
        <taxon>Chitinophagales</taxon>
        <taxon>Chitinophagaceae</taxon>
        <taxon>Chitinophaga</taxon>
    </lineage>
</organism>
<dbReference type="EMBL" id="CP001699">
    <property type="protein sequence ID" value="ACU62538.1"/>
    <property type="molecule type" value="Genomic_DNA"/>
</dbReference>
<dbReference type="PANTHER" id="PTHR33164">
    <property type="entry name" value="TRANSCRIPTIONAL REGULATOR, MARR FAMILY"/>
    <property type="match status" value="1"/>
</dbReference>
<dbReference type="GO" id="GO:0003700">
    <property type="term" value="F:DNA-binding transcription factor activity"/>
    <property type="evidence" value="ECO:0007669"/>
    <property type="project" value="InterPro"/>
</dbReference>
<dbReference type="AlphaFoldDB" id="A0A979GU30"/>
<dbReference type="SMART" id="SM00347">
    <property type="entry name" value="HTH_MARR"/>
    <property type="match status" value="1"/>
</dbReference>
<reference evidence="3" key="1">
    <citation type="submission" date="2009-08" db="EMBL/GenBank/DDBJ databases">
        <title>The complete genome of Chitinophaga pinensis DSM 2588.</title>
        <authorList>
            <consortium name="US DOE Joint Genome Institute (JGI-PGF)"/>
            <person name="Lucas S."/>
            <person name="Copeland A."/>
            <person name="Lapidus A."/>
            <person name="Glavina del Rio T."/>
            <person name="Dalin E."/>
            <person name="Tice H."/>
            <person name="Bruce D."/>
            <person name="Goodwin L."/>
            <person name="Pitluck S."/>
            <person name="Kyrpides N."/>
            <person name="Mavromatis K."/>
            <person name="Ivanova N."/>
            <person name="Mikhailova N."/>
            <person name="Sims D."/>
            <person name="Meinche L."/>
            <person name="Brettin T."/>
            <person name="Detter J.C."/>
            <person name="Han C."/>
            <person name="Larimer F."/>
            <person name="Land M."/>
            <person name="Hauser L."/>
            <person name="Markowitz V."/>
            <person name="Cheng J.-F."/>
            <person name="Hugenholtz P."/>
            <person name="Woyke T."/>
            <person name="Wu D."/>
            <person name="Spring S."/>
            <person name="Klenk H.-P."/>
            <person name="Eisen J.A."/>
        </authorList>
    </citation>
    <scope>NUCLEOTIDE SEQUENCE [LARGE SCALE GENOMIC DNA]</scope>
    <source>
        <strain evidence="3">ATCC 43595 / DSM 2588 / LMG 13176 / NBRC 15968 / NCIMB 11800 / UQM 2034</strain>
    </source>
</reference>
<dbReference type="PANTHER" id="PTHR33164:SF43">
    <property type="entry name" value="HTH-TYPE TRANSCRIPTIONAL REPRESSOR YETL"/>
    <property type="match status" value="1"/>
</dbReference>
<dbReference type="InterPro" id="IPR036388">
    <property type="entry name" value="WH-like_DNA-bd_sf"/>
</dbReference>